<dbReference type="Proteomes" id="UP000265520">
    <property type="component" value="Unassembled WGS sequence"/>
</dbReference>
<accession>A0A392T117</accession>
<dbReference type="AlphaFoldDB" id="A0A392T117"/>
<protein>
    <submittedName>
        <fullName evidence="1">Uncharacterized protein</fullName>
    </submittedName>
</protein>
<reference evidence="1 2" key="1">
    <citation type="journal article" date="2018" name="Front. Plant Sci.">
        <title>Red Clover (Trifolium pratense) and Zigzag Clover (T. medium) - A Picture of Genomic Similarities and Differences.</title>
        <authorList>
            <person name="Dluhosova J."/>
            <person name="Istvanek J."/>
            <person name="Nedelnik J."/>
            <person name="Repkova J."/>
        </authorList>
    </citation>
    <scope>NUCLEOTIDE SEQUENCE [LARGE SCALE GENOMIC DNA]</scope>
    <source>
        <strain evidence="2">cv. 10/8</strain>
        <tissue evidence="1">Leaf</tissue>
    </source>
</reference>
<evidence type="ECO:0000313" key="2">
    <source>
        <dbReference type="Proteomes" id="UP000265520"/>
    </source>
</evidence>
<comment type="caution">
    <text evidence="1">The sequence shown here is derived from an EMBL/GenBank/DDBJ whole genome shotgun (WGS) entry which is preliminary data.</text>
</comment>
<organism evidence="1 2">
    <name type="scientific">Trifolium medium</name>
    <dbReference type="NCBI Taxonomy" id="97028"/>
    <lineage>
        <taxon>Eukaryota</taxon>
        <taxon>Viridiplantae</taxon>
        <taxon>Streptophyta</taxon>
        <taxon>Embryophyta</taxon>
        <taxon>Tracheophyta</taxon>
        <taxon>Spermatophyta</taxon>
        <taxon>Magnoliopsida</taxon>
        <taxon>eudicotyledons</taxon>
        <taxon>Gunneridae</taxon>
        <taxon>Pentapetalae</taxon>
        <taxon>rosids</taxon>
        <taxon>fabids</taxon>
        <taxon>Fabales</taxon>
        <taxon>Fabaceae</taxon>
        <taxon>Papilionoideae</taxon>
        <taxon>50 kb inversion clade</taxon>
        <taxon>NPAAA clade</taxon>
        <taxon>Hologalegina</taxon>
        <taxon>IRL clade</taxon>
        <taxon>Trifolieae</taxon>
        <taxon>Trifolium</taxon>
    </lineage>
</organism>
<keyword evidence="2" id="KW-1185">Reference proteome</keyword>
<sequence>VVVIRRVDTLRVKVECWRSVGFLSKKVGDEPHGDGGGRC</sequence>
<name>A0A392T117_9FABA</name>
<dbReference type="EMBL" id="LXQA010473899">
    <property type="protein sequence ID" value="MCI54077.1"/>
    <property type="molecule type" value="Genomic_DNA"/>
</dbReference>
<feature type="non-terminal residue" evidence="1">
    <location>
        <position position="1"/>
    </location>
</feature>
<proteinExistence type="predicted"/>
<evidence type="ECO:0000313" key="1">
    <source>
        <dbReference type="EMBL" id="MCI54077.1"/>
    </source>
</evidence>